<proteinExistence type="predicted"/>
<reference evidence="1 2" key="1">
    <citation type="submission" date="2011-04" db="EMBL/GenBank/DDBJ databases">
        <authorList>
            <person name="Muzny D."/>
            <person name="Qin X."/>
            <person name="Deng J."/>
            <person name="Jiang H."/>
            <person name="Liu Y."/>
            <person name="Qu J."/>
            <person name="Song X.-Z."/>
            <person name="Zhang L."/>
            <person name="Thornton R."/>
            <person name="Coyle M."/>
            <person name="Francisco L."/>
            <person name="Jackson L."/>
            <person name="Javaid M."/>
            <person name="Korchina V."/>
            <person name="Kovar C."/>
            <person name="Mata R."/>
            <person name="Mathew T."/>
            <person name="Ngo R."/>
            <person name="Nguyen L."/>
            <person name="Nguyen N."/>
            <person name="Okwuonu G."/>
            <person name="Ongeri F."/>
            <person name="Pham C."/>
            <person name="Simmons D."/>
            <person name="Wilczek-Boney K."/>
            <person name="Hale W."/>
            <person name="Jakkamsetti A."/>
            <person name="Pham P."/>
            <person name="Ruth R."/>
            <person name="San Lucas F."/>
            <person name="Warren J."/>
            <person name="Zhang J."/>
            <person name="Zhao Z."/>
            <person name="Zhou C."/>
            <person name="Zhu D."/>
            <person name="Lee S."/>
            <person name="Bess C."/>
            <person name="Blankenburg K."/>
            <person name="Forbes L."/>
            <person name="Fu Q."/>
            <person name="Gubbala S."/>
            <person name="Hirani K."/>
            <person name="Jayaseelan J.C."/>
            <person name="Lara F."/>
            <person name="Munidasa M."/>
            <person name="Palculict T."/>
            <person name="Patil S."/>
            <person name="Pu L.-L."/>
            <person name="Saada N."/>
            <person name="Tang L."/>
            <person name="Weissenberger G."/>
            <person name="Zhu Y."/>
            <person name="Hemphill L."/>
            <person name="Shang Y."/>
            <person name="Youmans B."/>
            <person name="Ayvaz T."/>
            <person name="Ross M."/>
            <person name="Santibanez J."/>
            <person name="Aqrawi P."/>
            <person name="Gross S."/>
            <person name="Joshi V."/>
            <person name="Fowler G."/>
            <person name="Nazareth L."/>
            <person name="Reid J."/>
            <person name="Worley K."/>
            <person name="Petrosino J."/>
            <person name="Highlander S."/>
            <person name="Gibbs R."/>
        </authorList>
    </citation>
    <scope>NUCLEOTIDE SEQUENCE [LARGE SCALE GENOMIC DNA]</scope>
    <source>
        <strain evidence="1 2">2681</strain>
    </source>
</reference>
<gene>
    <name evidence="1" type="ORF">HMPREF9372_0254</name>
</gene>
<evidence type="ECO:0000313" key="1">
    <source>
        <dbReference type="EMBL" id="EGQ27774.1"/>
    </source>
</evidence>
<comment type="caution">
    <text evidence="1">The sequence shown here is derived from an EMBL/GenBank/DDBJ whole genome shotgun (WGS) entry which is preliminary data.</text>
</comment>
<dbReference type="eggNOG" id="ENOG50317HE">
    <property type="taxonomic scope" value="Bacteria"/>
</dbReference>
<evidence type="ECO:0000313" key="2">
    <source>
        <dbReference type="Proteomes" id="UP000005316"/>
    </source>
</evidence>
<dbReference type="HOGENOM" id="CLU_1460369_0_0_9"/>
<dbReference type="AlphaFoldDB" id="F9DN74"/>
<organism evidence="1 2">
    <name type="scientific">Sporosarcina newyorkensis 2681</name>
    <dbReference type="NCBI Taxonomy" id="1027292"/>
    <lineage>
        <taxon>Bacteria</taxon>
        <taxon>Bacillati</taxon>
        <taxon>Bacillota</taxon>
        <taxon>Bacilli</taxon>
        <taxon>Bacillales</taxon>
        <taxon>Caryophanaceae</taxon>
        <taxon>Sporosarcina</taxon>
    </lineage>
</organism>
<sequence length="183" mass="21040">MMKLKKFFSVLPVLFGAVVSVLIYGTAKVNSSNIPPSLEEVYTRIGYTSPDEAVKKYESHFNHVLKLPKIKPSISFTHQLGRFSEDTEYNLNDSLEIKFINSEIVENHYKIVILPLENTLTFKSNANQKDYTLTNGQKALYIEHPLFNFLIFEHDHWQYVLAIDKRVSKITADTLVEIANSIE</sequence>
<dbReference type="Proteomes" id="UP000005316">
    <property type="component" value="Unassembled WGS sequence"/>
</dbReference>
<dbReference type="EMBL" id="AFPZ01000009">
    <property type="protein sequence ID" value="EGQ27774.1"/>
    <property type="molecule type" value="Genomic_DNA"/>
</dbReference>
<protein>
    <recommendedName>
        <fullName evidence="3">DUF4367 domain-containing protein</fullName>
    </recommendedName>
</protein>
<evidence type="ECO:0008006" key="3">
    <source>
        <dbReference type="Google" id="ProtNLM"/>
    </source>
</evidence>
<name>F9DN74_9BACL</name>
<accession>F9DN74</accession>